<feature type="domain" description="RCC1-like" evidence="4">
    <location>
        <begin position="36"/>
        <end position="392"/>
    </location>
</feature>
<feature type="repeat" description="RCC1" evidence="3">
    <location>
        <begin position="35"/>
        <end position="88"/>
    </location>
</feature>
<protein>
    <recommendedName>
        <fullName evidence="4">RCC1-like domain-containing protein</fullName>
    </recommendedName>
</protein>
<dbReference type="Pfam" id="PF25390">
    <property type="entry name" value="WD40_RLD"/>
    <property type="match status" value="1"/>
</dbReference>
<keyword evidence="1" id="KW-0344">Guanine-nucleotide releasing factor</keyword>
<dbReference type="PANTHER" id="PTHR45982:SF5">
    <property type="entry name" value="RCC DOMAIN-CONTAINING PROTEIN ATS1"/>
    <property type="match status" value="1"/>
</dbReference>
<dbReference type="InterPro" id="IPR000408">
    <property type="entry name" value="Reg_chr_condens"/>
</dbReference>
<evidence type="ECO:0000259" key="4">
    <source>
        <dbReference type="Pfam" id="PF25390"/>
    </source>
</evidence>
<reference evidence="5 6" key="1">
    <citation type="journal article" date="2013" name="PLoS Genet.">
        <title>Genomic mechanisms accounting for the adaptation to parasitism in nematode-trapping fungi.</title>
        <authorList>
            <person name="Meerupati T."/>
            <person name="Andersson K.M."/>
            <person name="Friman E."/>
            <person name="Kumar D."/>
            <person name="Tunlid A."/>
            <person name="Ahren D."/>
        </authorList>
    </citation>
    <scope>NUCLEOTIDE SEQUENCE [LARGE SCALE GENOMIC DNA]</scope>
    <source>
        <strain evidence="5 6">CBS 200.50</strain>
    </source>
</reference>
<dbReference type="SUPFAM" id="SSF50985">
    <property type="entry name" value="RCC1/BLIP-II"/>
    <property type="match status" value="1"/>
</dbReference>
<dbReference type="Proteomes" id="UP000015100">
    <property type="component" value="Unassembled WGS sequence"/>
</dbReference>
<evidence type="ECO:0000256" key="2">
    <source>
        <dbReference type="ARBA" id="ARBA00022737"/>
    </source>
</evidence>
<dbReference type="Gene3D" id="2.130.10.30">
    <property type="entry name" value="Regulator of chromosome condensation 1/beta-lactamase-inhibitor protein II"/>
    <property type="match status" value="2"/>
</dbReference>
<feature type="repeat" description="RCC1" evidence="3">
    <location>
        <begin position="303"/>
        <end position="340"/>
    </location>
</feature>
<dbReference type="PROSITE" id="PS50012">
    <property type="entry name" value="RCC1_3"/>
    <property type="match status" value="4"/>
</dbReference>
<dbReference type="OMA" id="GWGNCRK"/>
<dbReference type="GO" id="GO:0005085">
    <property type="term" value="F:guanyl-nucleotide exchange factor activity"/>
    <property type="evidence" value="ECO:0007669"/>
    <property type="project" value="TreeGrafter"/>
</dbReference>
<dbReference type="OrthoDB" id="5370059at2759"/>
<dbReference type="EMBL" id="AQGS01000254">
    <property type="protein sequence ID" value="EPS41232.1"/>
    <property type="molecule type" value="Genomic_DNA"/>
</dbReference>
<dbReference type="InterPro" id="IPR009091">
    <property type="entry name" value="RCC1/BLIP-II"/>
</dbReference>
<evidence type="ECO:0000313" key="6">
    <source>
        <dbReference type="Proteomes" id="UP000015100"/>
    </source>
</evidence>
<dbReference type="GO" id="GO:0005737">
    <property type="term" value="C:cytoplasm"/>
    <property type="evidence" value="ECO:0007669"/>
    <property type="project" value="TreeGrafter"/>
</dbReference>
<name>S8C0S2_DACHA</name>
<keyword evidence="2" id="KW-0677">Repeat</keyword>
<dbReference type="STRING" id="1284197.S8C0S2"/>
<comment type="caution">
    <text evidence="5">The sequence shown here is derived from an EMBL/GenBank/DDBJ whole genome shotgun (WGS) entry which is preliminary data.</text>
</comment>
<dbReference type="InterPro" id="IPR051553">
    <property type="entry name" value="Ran_GTPase-activating"/>
</dbReference>
<dbReference type="eggNOG" id="KOG1426">
    <property type="taxonomic scope" value="Eukaryota"/>
</dbReference>
<accession>S8C0S2</accession>
<gene>
    <name evidence="5" type="ORF">H072_4825</name>
</gene>
<dbReference type="AlphaFoldDB" id="S8C0S2"/>
<evidence type="ECO:0000313" key="5">
    <source>
        <dbReference type="EMBL" id="EPS41232.1"/>
    </source>
</evidence>
<dbReference type="PANTHER" id="PTHR45982">
    <property type="entry name" value="REGULATOR OF CHROMOSOME CONDENSATION"/>
    <property type="match status" value="1"/>
</dbReference>
<feature type="repeat" description="RCC1" evidence="3">
    <location>
        <begin position="151"/>
        <end position="205"/>
    </location>
</feature>
<sequence>MNSPGAIPSEAAHSSIETSDAIPCSSASLNLPQEVQLFSFGSNSLGQLSIGHIEDAHTPTKVLLPPSTSLSNISIITGGNHTFLLSYKDETLYSVGDNTFGQCATLPTSLDGQQSQRIKTAFTTVPSPTSTSHWISVSAGWQFSLLLSSEDKLYACGNGPRGELGLGASTVISTSPVPIPSFPPPSTTIIQIASCVEHTLARISDGSIYGWGNGRKGQLGTLPAGEKYIWSPLKLQIENPAGFEVAGIATGREFSALISREGEVYVMGNDKWGVIKLNPLTKNPGWKSFGAGWGAVYVLTAEGSIISWGRGTHGQLPPDGMPELDKIAVGSEHGIGVGRDGKLYAWGWGEHGNCGPLVEEQGEVVRWKHELAINGLNTSQYRIEGIAAGCATSWVWITRAV</sequence>
<evidence type="ECO:0000256" key="1">
    <source>
        <dbReference type="ARBA" id="ARBA00022658"/>
    </source>
</evidence>
<reference evidence="6" key="2">
    <citation type="submission" date="2013-04" db="EMBL/GenBank/DDBJ databases">
        <title>Genomic mechanisms accounting for the adaptation to parasitism in nematode-trapping fungi.</title>
        <authorList>
            <person name="Ahren D.G."/>
        </authorList>
    </citation>
    <scope>NUCLEOTIDE SEQUENCE [LARGE SCALE GENOMIC DNA]</scope>
    <source>
        <strain evidence="6">CBS 200.50</strain>
    </source>
</reference>
<proteinExistence type="predicted"/>
<keyword evidence="6" id="KW-1185">Reference proteome</keyword>
<feature type="repeat" description="RCC1" evidence="3">
    <location>
        <begin position="206"/>
        <end position="261"/>
    </location>
</feature>
<organism evidence="5 6">
    <name type="scientific">Dactylellina haptotyla (strain CBS 200.50)</name>
    <name type="common">Nematode-trapping fungus</name>
    <name type="synonym">Monacrosporium haptotylum</name>
    <dbReference type="NCBI Taxonomy" id="1284197"/>
    <lineage>
        <taxon>Eukaryota</taxon>
        <taxon>Fungi</taxon>
        <taxon>Dikarya</taxon>
        <taxon>Ascomycota</taxon>
        <taxon>Pezizomycotina</taxon>
        <taxon>Orbiliomycetes</taxon>
        <taxon>Orbiliales</taxon>
        <taxon>Orbiliaceae</taxon>
        <taxon>Dactylellina</taxon>
    </lineage>
</organism>
<dbReference type="PRINTS" id="PR00633">
    <property type="entry name" value="RCCNDNSATION"/>
</dbReference>
<evidence type="ECO:0000256" key="3">
    <source>
        <dbReference type="PROSITE-ProRule" id="PRU00235"/>
    </source>
</evidence>
<dbReference type="InterPro" id="IPR058923">
    <property type="entry name" value="RCC1-like_dom"/>
</dbReference>
<dbReference type="HOGENOM" id="CLU_005210_0_0_1"/>